<dbReference type="RefSeq" id="YP_009856196.1">
    <property type="nucleotide sequence ID" value="NC_048850.1"/>
</dbReference>
<name>A0A6G6XJW5_9CAUD</name>
<keyword evidence="3" id="KW-1185">Reference proteome</keyword>
<protein>
    <recommendedName>
        <fullName evidence="4">Head-to-tail connector protein</fullName>
    </recommendedName>
</protein>
<dbReference type="GeneID" id="55626939"/>
<evidence type="ECO:0000313" key="3">
    <source>
        <dbReference type="Proteomes" id="UP000503444"/>
    </source>
</evidence>
<evidence type="ECO:0008006" key="4">
    <source>
        <dbReference type="Google" id="ProtNLM"/>
    </source>
</evidence>
<evidence type="ECO:0000256" key="1">
    <source>
        <dbReference type="SAM" id="MobiDB-lite"/>
    </source>
</evidence>
<reference evidence="2 3" key="1">
    <citation type="submission" date="2020-01" db="EMBL/GenBank/DDBJ databases">
        <authorList>
            <person name="McLean J."/>
            <person name="Elizabeth H."/>
            <person name="Mathew S."/>
            <person name="Zack K.M."/>
            <person name="Garlena R.A."/>
            <person name="Russell D.A."/>
            <person name="Pope W.H."/>
            <person name="Jacobs-Sera D."/>
            <person name="Hatfull G.F."/>
        </authorList>
    </citation>
    <scope>NUCLEOTIDE SEQUENCE [LARGE SCALE GENOMIC DNA]</scope>
</reference>
<feature type="region of interest" description="Disordered" evidence="1">
    <location>
        <begin position="80"/>
        <end position="113"/>
    </location>
</feature>
<organism evidence="2 3">
    <name type="scientific">Mycobacterium phage Cornie</name>
    <dbReference type="NCBI Taxonomy" id="2704043"/>
    <lineage>
        <taxon>Viruses</taxon>
        <taxon>Duplodnaviria</taxon>
        <taxon>Heunggongvirae</taxon>
        <taxon>Uroviricota</taxon>
        <taxon>Caudoviricetes</taxon>
        <taxon>Gracegardnervirinae</taxon>
        <taxon>Cornievirus</taxon>
        <taxon>Cornievirus cornie</taxon>
        <taxon>Mycobacterium virus Cornie</taxon>
    </lineage>
</organism>
<dbReference type="KEGG" id="vg:55626939"/>
<dbReference type="InterPro" id="IPR010064">
    <property type="entry name" value="HK97-gp10_tail"/>
</dbReference>
<evidence type="ECO:0000313" key="2">
    <source>
        <dbReference type="EMBL" id="QIG58388.1"/>
    </source>
</evidence>
<dbReference type="EMBL" id="MN908688">
    <property type="protein sequence ID" value="QIG58388.1"/>
    <property type="molecule type" value="Genomic_DNA"/>
</dbReference>
<dbReference type="Pfam" id="PF04883">
    <property type="entry name" value="HK97-gp10_like"/>
    <property type="match status" value="1"/>
</dbReference>
<gene>
    <name evidence="2" type="primary">10</name>
    <name evidence="2" type="ORF">SEA_CORNIE_10</name>
</gene>
<accession>A0A6G6XJW5</accession>
<dbReference type="Proteomes" id="UP000503444">
    <property type="component" value="Segment"/>
</dbReference>
<proteinExistence type="predicted"/>
<sequence>MPNPFDKYGVSDAELAKAISQSAEVDAGLRESAREIVDYWKSIAPVDEGEYAASVKVQGKPRGGKVRVGSKHWKAHLLEFGTGADTKGPEKRRVPTNDGFATLGKDTKTPAFGTGQQVAEHFGGNLTGDGIEVDE</sequence>